<organism evidence="2 3">
    <name type="scientific">Alternaria tenuissima</name>
    <dbReference type="NCBI Taxonomy" id="119927"/>
    <lineage>
        <taxon>Eukaryota</taxon>
        <taxon>Fungi</taxon>
        <taxon>Dikarya</taxon>
        <taxon>Ascomycota</taxon>
        <taxon>Pezizomycotina</taxon>
        <taxon>Dothideomycetes</taxon>
        <taxon>Pleosporomycetidae</taxon>
        <taxon>Pleosporales</taxon>
        <taxon>Pleosporineae</taxon>
        <taxon>Pleosporaceae</taxon>
        <taxon>Alternaria</taxon>
        <taxon>Alternaria sect. Alternaria</taxon>
        <taxon>Alternaria alternata complex</taxon>
    </lineage>
</organism>
<evidence type="ECO:0000256" key="1">
    <source>
        <dbReference type="SAM" id="MobiDB-lite"/>
    </source>
</evidence>
<protein>
    <submittedName>
        <fullName evidence="2">Uncharacterized protein</fullName>
    </submittedName>
</protein>
<feature type="region of interest" description="Disordered" evidence="1">
    <location>
        <begin position="31"/>
        <end position="107"/>
    </location>
</feature>
<proteinExistence type="predicted"/>
<comment type="caution">
    <text evidence="2">The sequence shown here is derived from an EMBL/GenBank/DDBJ whole genome shotgun (WGS) entry which is preliminary data.</text>
</comment>
<sequence length="107" mass="12000">MSDIVSSLRNVLADVTNDPLEAPFLVADARARDERAQSRRPESRNIVKRKSKPYLAERVDTKSPNSMDIGSRNSRHVRPRQDRILLASQDSSQPQRANGRQFISSGG</sequence>
<evidence type="ECO:0000313" key="3">
    <source>
        <dbReference type="Proteomes" id="UP000292402"/>
    </source>
</evidence>
<feature type="compositionally biased region" description="Polar residues" evidence="1">
    <location>
        <begin position="88"/>
        <end position="107"/>
    </location>
</feature>
<dbReference type="AlphaFoldDB" id="A0A4Q4M3F4"/>
<feature type="compositionally biased region" description="Basic and acidic residues" evidence="1">
    <location>
        <begin position="31"/>
        <end position="45"/>
    </location>
</feature>
<feature type="compositionally biased region" description="Polar residues" evidence="1">
    <location>
        <begin position="62"/>
        <end position="72"/>
    </location>
</feature>
<evidence type="ECO:0000313" key="2">
    <source>
        <dbReference type="EMBL" id="RYN41568.1"/>
    </source>
</evidence>
<accession>A0A4Q4M3F4</accession>
<reference evidence="3" key="1">
    <citation type="journal article" date="2019" name="bioRxiv">
        <title>Genomics, evolutionary history and diagnostics of the Alternaria alternata species group including apple and Asian pear pathotypes.</title>
        <authorList>
            <person name="Armitage A.D."/>
            <person name="Cockerton H.M."/>
            <person name="Sreenivasaprasad S."/>
            <person name="Woodhall J.W."/>
            <person name="Lane C.R."/>
            <person name="Harrison R.J."/>
            <person name="Clarkson J.P."/>
        </authorList>
    </citation>
    <scope>NUCLEOTIDE SEQUENCE [LARGE SCALE GENOMIC DNA]</scope>
    <source>
        <strain evidence="3">FERA 1082</strain>
    </source>
</reference>
<name>A0A4Q4M3F4_9PLEO</name>
<gene>
    <name evidence="2" type="ORF">AA0114_g10749</name>
</gene>
<dbReference type="EMBL" id="PDXA01000050">
    <property type="protein sequence ID" value="RYN41568.1"/>
    <property type="molecule type" value="Genomic_DNA"/>
</dbReference>
<dbReference type="Proteomes" id="UP000292402">
    <property type="component" value="Unassembled WGS sequence"/>
</dbReference>